<evidence type="ECO:0000256" key="2">
    <source>
        <dbReference type="SAM" id="MobiDB-lite"/>
    </source>
</evidence>
<dbReference type="Proteomes" id="UP001630127">
    <property type="component" value="Unassembled WGS sequence"/>
</dbReference>
<feature type="region of interest" description="Disordered" evidence="2">
    <location>
        <begin position="62"/>
        <end position="87"/>
    </location>
</feature>
<dbReference type="PROSITE" id="PS00028">
    <property type="entry name" value="ZINC_FINGER_C2H2_1"/>
    <property type="match status" value="1"/>
</dbReference>
<keyword evidence="1" id="KW-0862">Zinc</keyword>
<evidence type="ECO:0000259" key="3">
    <source>
        <dbReference type="PROSITE" id="PS50157"/>
    </source>
</evidence>
<dbReference type="GO" id="GO:0008270">
    <property type="term" value="F:zinc ion binding"/>
    <property type="evidence" value="ECO:0007669"/>
    <property type="project" value="UniProtKB-KW"/>
</dbReference>
<keyword evidence="5" id="KW-1185">Reference proteome</keyword>
<dbReference type="PROSITE" id="PS50157">
    <property type="entry name" value="ZINC_FINGER_C2H2_2"/>
    <property type="match status" value="1"/>
</dbReference>
<gene>
    <name evidence="4" type="ORF">ACH5RR_035701</name>
</gene>
<feature type="domain" description="C2H2-type" evidence="3">
    <location>
        <begin position="93"/>
        <end position="120"/>
    </location>
</feature>
<evidence type="ECO:0000256" key="1">
    <source>
        <dbReference type="PROSITE-ProRule" id="PRU00042"/>
    </source>
</evidence>
<name>A0ABD2Y0Z9_9GENT</name>
<dbReference type="InterPro" id="IPR044299">
    <property type="entry name" value="GIS3/ZFP5/ZFP6"/>
</dbReference>
<dbReference type="SUPFAM" id="SSF57667">
    <property type="entry name" value="beta-beta-alpha zinc fingers"/>
    <property type="match status" value="1"/>
</dbReference>
<feature type="compositionally biased region" description="Polar residues" evidence="2">
    <location>
        <begin position="1"/>
        <end position="17"/>
    </location>
</feature>
<sequence length="263" mass="29238">METGISSFLSPPCNNGENDAYTAKSSAEKKLKLFGFELDPYQNDDQKYNDLKGSLENDECVNSSSSTISSEKDHLNLPKGKIPPQESSEDKKFECKYCLKCFANSQALGGHQNAHKKERLRKKRLQLQARKANLNYYLQPFQNSPHSLYSISAPEFTISGESQISFSSPYDQDANLINGSHVSRSWYGLSAAADAPFLLDSSLGSCKFTLTRVGKSRENRSAVIKTSPLPSSKQNCRSLDLHLGLSLHSTHECEKLSSRRSTI</sequence>
<proteinExistence type="predicted"/>
<feature type="region of interest" description="Disordered" evidence="2">
    <location>
        <begin position="1"/>
        <end position="21"/>
    </location>
</feature>
<evidence type="ECO:0000313" key="4">
    <source>
        <dbReference type="EMBL" id="KAL3501252.1"/>
    </source>
</evidence>
<protein>
    <recommendedName>
        <fullName evidence="3">C2H2-type domain-containing protein</fullName>
    </recommendedName>
</protein>
<dbReference type="PANTHER" id="PTHR46353:SF5">
    <property type="entry name" value="ZINC FINGER PROTEIN 5"/>
    <property type="match status" value="1"/>
</dbReference>
<reference evidence="4 5" key="1">
    <citation type="submission" date="2024-11" db="EMBL/GenBank/DDBJ databases">
        <title>A near-complete genome assembly of Cinchona calisaya.</title>
        <authorList>
            <person name="Lian D.C."/>
            <person name="Zhao X.W."/>
            <person name="Wei L."/>
        </authorList>
    </citation>
    <scope>NUCLEOTIDE SEQUENCE [LARGE SCALE GENOMIC DNA]</scope>
    <source>
        <tissue evidence="4">Nenye</tissue>
    </source>
</reference>
<dbReference type="AlphaFoldDB" id="A0ABD2Y0Z9"/>
<dbReference type="PANTHER" id="PTHR46353">
    <property type="entry name" value="ZINC FINGER PROTEIN 5"/>
    <property type="match status" value="1"/>
</dbReference>
<accession>A0ABD2Y0Z9</accession>
<keyword evidence="1" id="KW-0479">Metal-binding</keyword>
<dbReference type="EMBL" id="JBJUIK010000015">
    <property type="protein sequence ID" value="KAL3501252.1"/>
    <property type="molecule type" value="Genomic_DNA"/>
</dbReference>
<dbReference type="InterPro" id="IPR013087">
    <property type="entry name" value="Znf_C2H2_type"/>
</dbReference>
<evidence type="ECO:0000313" key="5">
    <source>
        <dbReference type="Proteomes" id="UP001630127"/>
    </source>
</evidence>
<comment type="caution">
    <text evidence="4">The sequence shown here is derived from an EMBL/GenBank/DDBJ whole genome shotgun (WGS) entry which is preliminary data.</text>
</comment>
<dbReference type="InterPro" id="IPR036236">
    <property type="entry name" value="Znf_C2H2_sf"/>
</dbReference>
<organism evidence="4 5">
    <name type="scientific">Cinchona calisaya</name>
    <dbReference type="NCBI Taxonomy" id="153742"/>
    <lineage>
        <taxon>Eukaryota</taxon>
        <taxon>Viridiplantae</taxon>
        <taxon>Streptophyta</taxon>
        <taxon>Embryophyta</taxon>
        <taxon>Tracheophyta</taxon>
        <taxon>Spermatophyta</taxon>
        <taxon>Magnoliopsida</taxon>
        <taxon>eudicotyledons</taxon>
        <taxon>Gunneridae</taxon>
        <taxon>Pentapetalae</taxon>
        <taxon>asterids</taxon>
        <taxon>lamiids</taxon>
        <taxon>Gentianales</taxon>
        <taxon>Rubiaceae</taxon>
        <taxon>Cinchonoideae</taxon>
        <taxon>Cinchoneae</taxon>
        <taxon>Cinchona</taxon>
    </lineage>
</organism>
<dbReference type="Gene3D" id="3.30.160.60">
    <property type="entry name" value="Classic Zinc Finger"/>
    <property type="match status" value="1"/>
</dbReference>
<keyword evidence="1" id="KW-0863">Zinc-finger</keyword>